<keyword evidence="2" id="KW-1185">Reference proteome</keyword>
<dbReference type="Proteomes" id="UP000821845">
    <property type="component" value="Chromosome 5"/>
</dbReference>
<comment type="caution">
    <text evidence="1">The sequence shown here is derived from an EMBL/GenBank/DDBJ whole genome shotgun (WGS) entry which is preliminary data.</text>
</comment>
<evidence type="ECO:0000313" key="2">
    <source>
        <dbReference type="Proteomes" id="UP000821845"/>
    </source>
</evidence>
<sequence>MLTFEKVDEPEALVQLNTALHQSPAQHRSLVQGFHAFYETPPSSTHCTFINTAALQTATPFCNWLPQLWL</sequence>
<accession>A0ACB7S8F7</accession>
<organism evidence="1 2">
    <name type="scientific">Hyalomma asiaticum</name>
    <name type="common">Tick</name>
    <dbReference type="NCBI Taxonomy" id="266040"/>
    <lineage>
        <taxon>Eukaryota</taxon>
        <taxon>Metazoa</taxon>
        <taxon>Ecdysozoa</taxon>
        <taxon>Arthropoda</taxon>
        <taxon>Chelicerata</taxon>
        <taxon>Arachnida</taxon>
        <taxon>Acari</taxon>
        <taxon>Parasitiformes</taxon>
        <taxon>Ixodida</taxon>
        <taxon>Ixodoidea</taxon>
        <taxon>Ixodidae</taxon>
        <taxon>Hyalomminae</taxon>
        <taxon>Hyalomma</taxon>
    </lineage>
</organism>
<proteinExistence type="predicted"/>
<protein>
    <submittedName>
        <fullName evidence="1">Uncharacterized protein</fullName>
    </submittedName>
</protein>
<name>A0ACB7S8F7_HYAAI</name>
<reference evidence="1" key="1">
    <citation type="submission" date="2020-05" db="EMBL/GenBank/DDBJ databases">
        <title>Large-scale comparative analyses of tick genomes elucidate their genetic diversity and vector capacities.</title>
        <authorList>
            <person name="Jia N."/>
            <person name="Wang J."/>
            <person name="Shi W."/>
            <person name="Du L."/>
            <person name="Sun Y."/>
            <person name="Zhan W."/>
            <person name="Jiang J."/>
            <person name="Wang Q."/>
            <person name="Zhang B."/>
            <person name="Ji P."/>
            <person name="Sakyi L.B."/>
            <person name="Cui X."/>
            <person name="Yuan T."/>
            <person name="Jiang B."/>
            <person name="Yang W."/>
            <person name="Lam T.T.-Y."/>
            <person name="Chang Q."/>
            <person name="Ding S."/>
            <person name="Wang X."/>
            <person name="Zhu J."/>
            <person name="Ruan X."/>
            <person name="Zhao L."/>
            <person name="Wei J."/>
            <person name="Que T."/>
            <person name="Du C."/>
            <person name="Cheng J."/>
            <person name="Dai P."/>
            <person name="Han X."/>
            <person name="Huang E."/>
            <person name="Gao Y."/>
            <person name="Liu J."/>
            <person name="Shao H."/>
            <person name="Ye R."/>
            <person name="Li L."/>
            <person name="Wei W."/>
            <person name="Wang X."/>
            <person name="Wang C."/>
            <person name="Yang T."/>
            <person name="Huo Q."/>
            <person name="Li W."/>
            <person name="Guo W."/>
            <person name="Chen H."/>
            <person name="Zhou L."/>
            <person name="Ni X."/>
            <person name="Tian J."/>
            <person name="Zhou Y."/>
            <person name="Sheng Y."/>
            <person name="Liu T."/>
            <person name="Pan Y."/>
            <person name="Xia L."/>
            <person name="Li J."/>
            <person name="Zhao F."/>
            <person name="Cao W."/>
        </authorList>
    </citation>
    <scope>NUCLEOTIDE SEQUENCE</scope>
    <source>
        <strain evidence="1">Hyas-2018</strain>
    </source>
</reference>
<dbReference type="EMBL" id="CM023485">
    <property type="protein sequence ID" value="KAH6930815.1"/>
    <property type="molecule type" value="Genomic_DNA"/>
</dbReference>
<gene>
    <name evidence="1" type="ORF">HPB50_019693</name>
</gene>
<evidence type="ECO:0000313" key="1">
    <source>
        <dbReference type="EMBL" id="KAH6930815.1"/>
    </source>
</evidence>